<dbReference type="RefSeq" id="WP_212325031.1">
    <property type="nucleotide sequence ID" value="NZ_AP024463.1"/>
</dbReference>
<dbReference type="Proteomes" id="UP000678513">
    <property type="component" value="Chromosome"/>
</dbReference>
<name>A0ABX7Y783_9ACTN</name>
<proteinExistence type="predicted"/>
<accession>A0ABX7Y783</accession>
<gene>
    <name evidence="1" type="ORF">J5A65_02750</name>
</gene>
<evidence type="ECO:0000313" key="1">
    <source>
        <dbReference type="EMBL" id="QUC08681.1"/>
    </source>
</evidence>
<organism evidence="1 2">
    <name type="scientific">Arachnia rubra</name>
    <dbReference type="NCBI Taxonomy" id="1547448"/>
    <lineage>
        <taxon>Bacteria</taxon>
        <taxon>Bacillati</taxon>
        <taxon>Actinomycetota</taxon>
        <taxon>Actinomycetes</taxon>
        <taxon>Propionibacteriales</taxon>
        <taxon>Propionibacteriaceae</taxon>
        <taxon>Arachnia</taxon>
    </lineage>
</organism>
<keyword evidence="2" id="KW-1185">Reference proteome</keyword>
<sequence>MHTVRARLTTIWRRVTWFVNGVVGANKYQQYLAHHRRHGCGEPLTEREFWRAEYDRQGRQISSRCC</sequence>
<reference evidence="1 2" key="1">
    <citation type="submission" date="2021-03" db="EMBL/GenBank/DDBJ databases">
        <title>Human Oral Microbial Genomes.</title>
        <authorList>
            <person name="Johnston C.D."/>
            <person name="Chen T."/>
            <person name="Dewhirst F.E."/>
        </authorList>
    </citation>
    <scope>NUCLEOTIDE SEQUENCE [LARGE SCALE GENOMIC DNA]</scope>
    <source>
        <strain evidence="1 2">DSMZ 100122</strain>
    </source>
</reference>
<protein>
    <submittedName>
        <fullName evidence="1">YbdD/YjiX family protein</fullName>
    </submittedName>
</protein>
<dbReference type="EMBL" id="CP072384">
    <property type="protein sequence ID" value="QUC08681.1"/>
    <property type="molecule type" value="Genomic_DNA"/>
</dbReference>
<evidence type="ECO:0000313" key="2">
    <source>
        <dbReference type="Proteomes" id="UP000678513"/>
    </source>
</evidence>
<dbReference type="InterPro" id="IPR007423">
    <property type="entry name" value="Sel_put"/>
</dbReference>
<dbReference type="Pfam" id="PF04328">
    <property type="entry name" value="Sel_put"/>
    <property type="match status" value="1"/>
</dbReference>